<dbReference type="HAMAP" id="MF_00434">
    <property type="entry name" value="Pterin_4_alpha"/>
    <property type="match status" value="1"/>
</dbReference>
<evidence type="ECO:0000256" key="2">
    <source>
        <dbReference type="ARBA" id="ARBA00006472"/>
    </source>
</evidence>
<dbReference type="SUPFAM" id="SSF55248">
    <property type="entry name" value="PCD-like"/>
    <property type="match status" value="1"/>
</dbReference>
<dbReference type="Proteomes" id="UP000178040">
    <property type="component" value="Unassembled WGS sequence"/>
</dbReference>
<dbReference type="EMBL" id="MGAI01000040">
    <property type="protein sequence ID" value="OGK43707.1"/>
    <property type="molecule type" value="Genomic_DNA"/>
</dbReference>
<dbReference type="GO" id="GO:0006729">
    <property type="term" value="P:tetrahydrobiopterin biosynthetic process"/>
    <property type="evidence" value="ECO:0007669"/>
    <property type="project" value="InterPro"/>
</dbReference>
<organism evidence="5 6">
    <name type="scientific">Candidatus Roizmanbacteria bacterium RIFCSPLOWO2_01_FULL_37_16</name>
    <dbReference type="NCBI Taxonomy" id="1802058"/>
    <lineage>
        <taxon>Bacteria</taxon>
        <taxon>Candidatus Roizmaniibacteriota</taxon>
    </lineage>
</organism>
<dbReference type="AlphaFoldDB" id="A0A1F7IK29"/>
<evidence type="ECO:0000313" key="6">
    <source>
        <dbReference type="Proteomes" id="UP000178040"/>
    </source>
</evidence>
<proteinExistence type="inferred from homology"/>
<dbReference type="PANTHER" id="PTHR12599">
    <property type="entry name" value="PTERIN-4-ALPHA-CARBINOLAMINE DEHYDRATASE"/>
    <property type="match status" value="1"/>
</dbReference>
<name>A0A1F7IK29_9BACT</name>
<dbReference type="InterPro" id="IPR036428">
    <property type="entry name" value="PCD_sf"/>
</dbReference>
<dbReference type="NCBIfam" id="NF002017">
    <property type="entry name" value="PRK00823.1-2"/>
    <property type="match status" value="1"/>
</dbReference>
<accession>A0A1F7IK29</accession>
<dbReference type="PANTHER" id="PTHR12599:SF0">
    <property type="entry name" value="PTERIN-4-ALPHA-CARBINOLAMINE DEHYDRATASE"/>
    <property type="match status" value="1"/>
</dbReference>
<reference evidence="5 6" key="1">
    <citation type="journal article" date="2016" name="Nat. Commun.">
        <title>Thousands of microbial genomes shed light on interconnected biogeochemical processes in an aquifer system.</title>
        <authorList>
            <person name="Anantharaman K."/>
            <person name="Brown C.T."/>
            <person name="Hug L.A."/>
            <person name="Sharon I."/>
            <person name="Castelle C.J."/>
            <person name="Probst A.J."/>
            <person name="Thomas B.C."/>
            <person name="Singh A."/>
            <person name="Wilkins M.J."/>
            <person name="Karaoz U."/>
            <person name="Brodie E.L."/>
            <person name="Williams K.H."/>
            <person name="Hubbard S.S."/>
            <person name="Banfield J.F."/>
        </authorList>
    </citation>
    <scope>NUCLEOTIDE SEQUENCE [LARGE SCALE GENOMIC DNA]</scope>
</reference>
<dbReference type="Pfam" id="PF01329">
    <property type="entry name" value="Pterin_4a"/>
    <property type="match status" value="1"/>
</dbReference>
<dbReference type="CDD" id="cd00488">
    <property type="entry name" value="PCD_DCoH"/>
    <property type="match status" value="1"/>
</dbReference>
<evidence type="ECO:0000256" key="3">
    <source>
        <dbReference type="ARBA" id="ARBA00023239"/>
    </source>
</evidence>
<dbReference type="GO" id="GO:0008124">
    <property type="term" value="F:4-alpha-hydroxytetrahydrobiopterin dehydratase activity"/>
    <property type="evidence" value="ECO:0007669"/>
    <property type="project" value="UniProtKB-UniRule"/>
</dbReference>
<gene>
    <name evidence="5" type="ORF">A3B40_04965</name>
</gene>
<dbReference type="InterPro" id="IPR001533">
    <property type="entry name" value="Pterin_deHydtase"/>
</dbReference>
<dbReference type="EC" id="4.2.1.96" evidence="4"/>
<comment type="catalytic activity">
    <reaction evidence="1 4">
        <text>(4aS,6R)-4a-hydroxy-L-erythro-5,6,7,8-tetrahydrobiopterin = (6R)-L-erythro-6,7-dihydrobiopterin + H2O</text>
        <dbReference type="Rhea" id="RHEA:11920"/>
        <dbReference type="ChEBI" id="CHEBI:15377"/>
        <dbReference type="ChEBI" id="CHEBI:15642"/>
        <dbReference type="ChEBI" id="CHEBI:43120"/>
        <dbReference type="EC" id="4.2.1.96"/>
    </reaction>
</comment>
<comment type="similarity">
    <text evidence="2 4">Belongs to the pterin-4-alpha-carbinolamine dehydratase family.</text>
</comment>
<evidence type="ECO:0000256" key="1">
    <source>
        <dbReference type="ARBA" id="ARBA00001554"/>
    </source>
</evidence>
<sequence>MKIKLTEKKCVPCEGGMPPMRLAEIKKYLPQLKNKWELSDSKKITYSFKFKTFKQAIVFVNRVAELAESENHHPNIHILYNKVKIILTTHAIGGLSENDFILAAKIENLFNL</sequence>
<evidence type="ECO:0000256" key="4">
    <source>
        <dbReference type="HAMAP-Rule" id="MF_00434"/>
    </source>
</evidence>
<evidence type="ECO:0000313" key="5">
    <source>
        <dbReference type="EMBL" id="OGK43707.1"/>
    </source>
</evidence>
<comment type="caution">
    <text evidence="5">The sequence shown here is derived from an EMBL/GenBank/DDBJ whole genome shotgun (WGS) entry which is preliminary data.</text>
</comment>
<protein>
    <recommendedName>
        <fullName evidence="4">Putative pterin-4-alpha-carbinolamine dehydratase</fullName>
        <shortName evidence="4">PHS</shortName>
        <ecNumber evidence="4">4.2.1.96</ecNumber>
    </recommendedName>
    <alternativeName>
        <fullName evidence="4">4-alpha-hydroxy-tetrahydropterin dehydratase</fullName>
    </alternativeName>
    <alternativeName>
        <fullName evidence="4">Pterin carbinolamine dehydratase</fullName>
        <shortName evidence="4">PCD</shortName>
    </alternativeName>
</protein>
<dbReference type="Gene3D" id="3.30.1360.20">
    <property type="entry name" value="Transcriptional coactivator/pterin dehydratase"/>
    <property type="match status" value="1"/>
</dbReference>
<keyword evidence="3 4" id="KW-0456">Lyase</keyword>